<evidence type="ECO:0000259" key="1">
    <source>
        <dbReference type="Pfam" id="PF08646"/>
    </source>
</evidence>
<feature type="domain" description="Replication factor A C-terminal" evidence="1">
    <location>
        <begin position="1"/>
        <end position="62"/>
    </location>
</feature>
<gene>
    <name evidence="2" type="ORF">L596_027647</name>
</gene>
<sequence>MDADQIGTLQSTNTEQFNQVIEQVRFRPFHFRIRSKMETFNDMQNLRWSVYDVKPVPYPEYLTVLRQSVEEMHL</sequence>
<comment type="caution">
    <text evidence="2">The sequence shown here is derived from an EMBL/GenBank/DDBJ whole genome shotgun (WGS) entry which is preliminary data.</text>
</comment>
<dbReference type="OrthoDB" id="1751331at2759"/>
<dbReference type="AlphaFoldDB" id="A0A4U5LW62"/>
<dbReference type="STRING" id="34508.A0A4U5LW62"/>
<dbReference type="Proteomes" id="UP000298663">
    <property type="component" value="Unassembled WGS sequence"/>
</dbReference>
<dbReference type="InterPro" id="IPR013955">
    <property type="entry name" value="Rep_factor-A_C"/>
</dbReference>
<dbReference type="Pfam" id="PF08646">
    <property type="entry name" value="Rep_fac-A_C"/>
    <property type="match status" value="1"/>
</dbReference>
<reference evidence="2 3" key="2">
    <citation type="journal article" date="2019" name="G3 (Bethesda)">
        <title>Hybrid Assembly of the Genome of the Entomopathogenic Nematode Steinernema carpocapsae Identifies the X-Chromosome.</title>
        <authorList>
            <person name="Serra L."/>
            <person name="Macchietto M."/>
            <person name="Macias-Munoz A."/>
            <person name="McGill C.J."/>
            <person name="Rodriguez I.M."/>
            <person name="Rodriguez B."/>
            <person name="Murad R."/>
            <person name="Mortazavi A."/>
        </authorList>
    </citation>
    <scope>NUCLEOTIDE SEQUENCE [LARGE SCALE GENOMIC DNA]</scope>
    <source>
        <strain evidence="2 3">ALL</strain>
    </source>
</reference>
<organism evidence="2 3">
    <name type="scientific">Steinernema carpocapsae</name>
    <name type="common">Entomopathogenic nematode</name>
    <dbReference type="NCBI Taxonomy" id="34508"/>
    <lineage>
        <taxon>Eukaryota</taxon>
        <taxon>Metazoa</taxon>
        <taxon>Ecdysozoa</taxon>
        <taxon>Nematoda</taxon>
        <taxon>Chromadorea</taxon>
        <taxon>Rhabditida</taxon>
        <taxon>Tylenchina</taxon>
        <taxon>Panagrolaimomorpha</taxon>
        <taxon>Strongyloidoidea</taxon>
        <taxon>Steinernematidae</taxon>
        <taxon>Steinernema</taxon>
    </lineage>
</organism>
<proteinExistence type="predicted"/>
<accession>A0A4U5LW62</accession>
<reference evidence="2 3" key="1">
    <citation type="journal article" date="2015" name="Genome Biol.">
        <title>Comparative genomics of Steinernema reveals deeply conserved gene regulatory networks.</title>
        <authorList>
            <person name="Dillman A.R."/>
            <person name="Macchietto M."/>
            <person name="Porter C.F."/>
            <person name="Rogers A."/>
            <person name="Williams B."/>
            <person name="Antoshechkin I."/>
            <person name="Lee M.M."/>
            <person name="Goodwin Z."/>
            <person name="Lu X."/>
            <person name="Lewis E.E."/>
            <person name="Goodrich-Blair H."/>
            <person name="Stock S.P."/>
            <person name="Adams B.J."/>
            <person name="Sternberg P.W."/>
            <person name="Mortazavi A."/>
        </authorList>
    </citation>
    <scope>NUCLEOTIDE SEQUENCE [LARGE SCALE GENOMIC DNA]</scope>
    <source>
        <strain evidence="2 3">ALL</strain>
    </source>
</reference>
<dbReference type="SUPFAM" id="SSF50249">
    <property type="entry name" value="Nucleic acid-binding proteins"/>
    <property type="match status" value="1"/>
</dbReference>
<protein>
    <recommendedName>
        <fullName evidence="1">Replication factor A C-terminal domain-containing protein</fullName>
    </recommendedName>
</protein>
<dbReference type="Gene3D" id="2.40.50.140">
    <property type="entry name" value="Nucleic acid-binding proteins"/>
    <property type="match status" value="1"/>
</dbReference>
<dbReference type="InterPro" id="IPR012340">
    <property type="entry name" value="NA-bd_OB-fold"/>
</dbReference>
<name>A0A4U5LW62_STECR</name>
<keyword evidence="3" id="KW-1185">Reference proteome</keyword>
<dbReference type="EMBL" id="AZBU02000011">
    <property type="protein sequence ID" value="TKR60392.1"/>
    <property type="molecule type" value="Genomic_DNA"/>
</dbReference>
<evidence type="ECO:0000313" key="3">
    <source>
        <dbReference type="Proteomes" id="UP000298663"/>
    </source>
</evidence>
<evidence type="ECO:0000313" key="2">
    <source>
        <dbReference type="EMBL" id="TKR60392.1"/>
    </source>
</evidence>